<dbReference type="PANTHER" id="PTHR11748:SF103">
    <property type="entry name" value="GLYCOLATE OXIDASE SUBUNIT GLCE"/>
    <property type="match status" value="1"/>
</dbReference>
<evidence type="ECO:0000313" key="4">
    <source>
        <dbReference type="EMBL" id="APZ42005.1"/>
    </source>
</evidence>
<dbReference type="InterPro" id="IPR016171">
    <property type="entry name" value="Vanillyl_alc_oxidase_C-sub2"/>
</dbReference>
<dbReference type="STRING" id="1765967.BW247_01905"/>
<dbReference type="InterPro" id="IPR036318">
    <property type="entry name" value="FAD-bd_PCMH-like_sf"/>
</dbReference>
<evidence type="ECO:0000256" key="1">
    <source>
        <dbReference type="ARBA" id="ARBA00022630"/>
    </source>
</evidence>
<dbReference type="NCBIfam" id="NF008439">
    <property type="entry name" value="PRK11282.1"/>
    <property type="match status" value="1"/>
</dbReference>
<reference evidence="4 5" key="1">
    <citation type="submission" date="2017-01" db="EMBL/GenBank/DDBJ databases">
        <title>Draft sequence of Acidihalobacter ferrooxidans strain DSM 14175 (strain V8).</title>
        <authorList>
            <person name="Khaleque H.N."/>
            <person name="Ramsay J.P."/>
            <person name="Murphy R.J.T."/>
            <person name="Kaksonen A.H."/>
            <person name="Boxall N.J."/>
            <person name="Watkin E.L.J."/>
        </authorList>
    </citation>
    <scope>NUCLEOTIDE SEQUENCE [LARGE SCALE GENOMIC DNA]</scope>
    <source>
        <strain evidence="4 5">V8</strain>
    </source>
</reference>
<organism evidence="4 5">
    <name type="scientific">Acidihalobacter ferrooxydans</name>
    <dbReference type="NCBI Taxonomy" id="1765967"/>
    <lineage>
        <taxon>Bacteria</taxon>
        <taxon>Pseudomonadati</taxon>
        <taxon>Pseudomonadota</taxon>
        <taxon>Gammaproteobacteria</taxon>
        <taxon>Chromatiales</taxon>
        <taxon>Ectothiorhodospiraceae</taxon>
        <taxon>Acidihalobacter</taxon>
    </lineage>
</organism>
<dbReference type="Pfam" id="PF01565">
    <property type="entry name" value="FAD_binding_4"/>
    <property type="match status" value="1"/>
</dbReference>
<dbReference type="PANTHER" id="PTHR11748">
    <property type="entry name" value="D-LACTATE DEHYDROGENASE"/>
    <property type="match status" value="1"/>
</dbReference>
<dbReference type="SUPFAM" id="SSF56176">
    <property type="entry name" value="FAD-binding/transporter-associated domain-like"/>
    <property type="match status" value="1"/>
</dbReference>
<gene>
    <name evidence="4" type="ORF">BW247_01905</name>
</gene>
<keyword evidence="5" id="KW-1185">Reference proteome</keyword>
<dbReference type="Gene3D" id="3.30.465.10">
    <property type="match status" value="1"/>
</dbReference>
<dbReference type="RefSeq" id="WP_076835351.1">
    <property type="nucleotide sequence ID" value="NZ_CP019434.1"/>
</dbReference>
<dbReference type="AlphaFoldDB" id="A0A1P8UDS9"/>
<evidence type="ECO:0000313" key="5">
    <source>
        <dbReference type="Proteomes" id="UP000243807"/>
    </source>
</evidence>
<sequence length="367" mass="38896">MPRDQDLGDSLATQVAEAAQTRTALRIEGAGSKGFLGHAVTGETLAVAGHRGVIAYEPVELVLTARAGTPLAEIEALLAEHRQMLAFEPPHYGADATLGGTLACNLSGPRRPYAGAARDFVLGTRIVNGRGEILRFGGEVMKNVAGYDLSRLMAGSYGTLGVLLDISLKVLPRPPAELTLAQEMDAGEALRRMNEWAARPLPLSGAFHDGACVYLRLSGAASAVAAAQRRLGGEPVADADALWHDLREHRHGFFRHDAPLWRLSVAATAALAELPGRWLLDWGGAQRWYAGPAAPEAVRRAAAQAHGHATLYRGHEGAARFHPLAAPLAVVHRRLKAALDPAGILNPGRLYPELEEPGGLGGLSRGE</sequence>
<dbReference type="InterPro" id="IPR016164">
    <property type="entry name" value="FAD-linked_Oxase-like_C"/>
</dbReference>
<evidence type="ECO:0000256" key="2">
    <source>
        <dbReference type="ARBA" id="ARBA00022827"/>
    </source>
</evidence>
<dbReference type="GO" id="GO:0071949">
    <property type="term" value="F:FAD binding"/>
    <property type="evidence" value="ECO:0007669"/>
    <property type="project" value="InterPro"/>
</dbReference>
<feature type="domain" description="FAD-binding PCMH-type" evidence="3">
    <location>
        <begin position="1"/>
        <end position="173"/>
    </location>
</feature>
<dbReference type="SUPFAM" id="SSF55103">
    <property type="entry name" value="FAD-linked oxidases, C-terminal domain"/>
    <property type="match status" value="1"/>
</dbReference>
<keyword evidence="1" id="KW-0285">Flavoprotein</keyword>
<dbReference type="Gene3D" id="1.10.45.10">
    <property type="entry name" value="Vanillyl-alcohol Oxidase, Chain A, domain 4"/>
    <property type="match status" value="1"/>
</dbReference>
<dbReference type="OrthoDB" id="9811557at2"/>
<dbReference type="InterPro" id="IPR006094">
    <property type="entry name" value="Oxid_FAD_bind_N"/>
</dbReference>
<dbReference type="KEGG" id="afy:BW247_01905"/>
<evidence type="ECO:0000259" key="3">
    <source>
        <dbReference type="PROSITE" id="PS51387"/>
    </source>
</evidence>
<dbReference type="InterPro" id="IPR016169">
    <property type="entry name" value="FAD-bd_PCMH_sub2"/>
</dbReference>
<proteinExistence type="predicted"/>
<dbReference type="EMBL" id="CP019434">
    <property type="protein sequence ID" value="APZ42005.1"/>
    <property type="molecule type" value="Genomic_DNA"/>
</dbReference>
<protein>
    <submittedName>
        <fullName evidence="4">Glycolate oxidase subunit GlcE</fullName>
    </submittedName>
</protein>
<dbReference type="Proteomes" id="UP000243807">
    <property type="component" value="Chromosome"/>
</dbReference>
<name>A0A1P8UDS9_9GAMM</name>
<dbReference type="GO" id="GO:0003824">
    <property type="term" value="F:catalytic activity"/>
    <property type="evidence" value="ECO:0007669"/>
    <property type="project" value="InterPro"/>
</dbReference>
<dbReference type="InterPro" id="IPR016166">
    <property type="entry name" value="FAD-bd_PCMH"/>
</dbReference>
<accession>A0A1P8UDS9</accession>
<dbReference type="PROSITE" id="PS51387">
    <property type="entry name" value="FAD_PCMH"/>
    <property type="match status" value="1"/>
</dbReference>
<keyword evidence="2" id="KW-0274">FAD</keyword>